<organism evidence="2">
    <name type="scientific">Aphanomyces astaci</name>
    <name type="common">Crayfish plague agent</name>
    <dbReference type="NCBI Taxonomy" id="112090"/>
    <lineage>
        <taxon>Eukaryota</taxon>
        <taxon>Sar</taxon>
        <taxon>Stramenopiles</taxon>
        <taxon>Oomycota</taxon>
        <taxon>Saprolegniomycetes</taxon>
        <taxon>Saprolegniales</taxon>
        <taxon>Verrucalvaceae</taxon>
        <taxon>Aphanomyces</taxon>
    </lineage>
</organism>
<name>W4FP24_APHAT</name>
<protein>
    <submittedName>
        <fullName evidence="2">Uncharacterized protein</fullName>
    </submittedName>
</protein>
<proteinExistence type="predicted"/>
<dbReference type="VEuPathDB" id="FungiDB:H257_15044"/>
<evidence type="ECO:0000313" key="2">
    <source>
        <dbReference type="EMBL" id="ETV69225.1"/>
    </source>
</evidence>
<sequence length="140" mass="16281">MQRCGGGGRDETLSTVCPLPWLQQPNHQMVLATAATVLGLQRHAYHHKAPCVVPSIDHSLVHVEMFGLSVEWFSTTTMYTYNEVGERGVVRRDADPRRYRAVRRFNRWGQLKATMTNPREEQRKKRRSMHFGRRHRGVLQ</sequence>
<evidence type="ECO:0000256" key="1">
    <source>
        <dbReference type="SAM" id="MobiDB-lite"/>
    </source>
</evidence>
<feature type="compositionally biased region" description="Basic residues" evidence="1">
    <location>
        <begin position="124"/>
        <end position="140"/>
    </location>
</feature>
<gene>
    <name evidence="2" type="ORF">H257_15044</name>
</gene>
<dbReference type="EMBL" id="KI913178">
    <property type="protein sequence ID" value="ETV69225.1"/>
    <property type="molecule type" value="Genomic_DNA"/>
</dbReference>
<feature type="region of interest" description="Disordered" evidence="1">
    <location>
        <begin position="114"/>
        <end position="140"/>
    </location>
</feature>
<reference evidence="2" key="1">
    <citation type="submission" date="2013-12" db="EMBL/GenBank/DDBJ databases">
        <title>The Genome Sequence of Aphanomyces astaci APO3.</title>
        <authorList>
            <consortium name="The Broad Institute Genomics Platform"/>
            <person name="Russ C."/>
            <person name="Tyler B."/>
            <person name="van West P."/>
            <person name="Dieguez-Uribeondo J."/>
            <person name="Young S.K."/>
            <person name="Zeng Q."/>
            <person name="Gargeya S."/>
            <person name="Fitzgerald M."/>
            <person name="Abouelleil A."/>
            <person name="Alvarado L."/>
            <person name="Chapman S.B."/>
            <person name="Gainer-Dewar J."/>
            <person name="Goldberg J."/>
            <person name="Griggs A."/>
            <person name="Gujja S."/>
            <person name="Hansen M."/>
            <person name="Howarth C."/>
            <person name="Imamovic A."/>
            <person name="Ireland A."/>
            <person name="Larimer J."/>
            <person name="McCowan C."/>
            <person name="Murphy C."/>
            <person name="Pearson M."/>
            <person name="Poon T.W."/>
            <person name="Priest M."/>
            <person name="Roberts A."/>
            <person name="Saif S."/>
            <person name="Shea T."/>
            <person name="Sykes S."/>
            <person name="Wortman J."/>
            <person name="Nusbaum C."/>
            <person name="Birren B."/>
        </authorList>
    </citation>
    <scope>NUCLEOTIDE SEQUENCE [LARGE SCALE GENOMIC DNA]</scope>
    <source>
        <strain evidence="2">APO3</strain>
    </source>
</reference>
<dbReference type="RefSeq" id="XP_009841327.1">
    <property type="nucleotide sequence ID" value="XM_009843025.1"/>
</dbReference>
<dbReference type="AlphaFoldDB" id="W4FP24"/>
<dbReference type="GeneID" id="20817040"/>
<accession>W4FP24</accession>